<feature type="region of interest" description="Disordered" evidence="7">
    <location>
        <begin position="972"/>
        <end position="1242"/>
    </location>
</feature>
<dbReference type="KEGG" id="cvn:111125948"/>
<dbReference type="InterPro" id="IPR001179">
    <property type="entry name" value="PPIase_FKBP_dom"/>
</dbReference>
<feature type="compositionally biased region" description="Basic and acidic residues" evidence="7">
    <location>
        <begin position="1212"/>
        <end position="1222"/>
    </location>
</feature>
<organism evidence="9 10">
    <name type="scientific">Crassostrea virginica</name>
    <name type="common">Eastern oyster</name>
    <dbReference type="NCBI Taxonomy" id="6565"/>
    <lineage>
        <taxon>Eukaryota</taxon>
        <taxon>Metazoa</taxon>
        <taxon>Spiralia</taxon>
        <taxon>Lophotrochozoa</taxon>
        <taxon>Mollusca</taxon>
        <taxon>Bivalvia</taxon>
        <taxon>Autobranchia</taxon>
        <taxon>Pteriomorphia</taxon>
        <taxon>Ostreida</taxon>
        <taxon>Ostreoidea</taxon>
        <taxon>Ostreidae</taxon>
        <taxon>Crassostrea</taxon>
    </lineage>
</organism>
<evidence type="ECO:0000256" key="7">
    <source>
        <dbReference type="SAM" id="MobiDB-lite"/>
    </source>
</evidence>
<sequence>MFFSADDEDQDFLSTGGGSKLASLFGGGSQGGNESLTYTAPKQPKKAEPAAQSTGSSAPQLLFATAVQAYKYVDGKYANQGKLGAAVLGSHSNQSYRVLLYVTKSQQVSNATITPAFVYTVQPNNYGSFYDDHRQTWSLMFDSEANAMQFAKQIALSKANSVGGELSTLVSQDLQLGDGVAVDGGDMVEVKYTGWLLTNNTVGQEFDSNLKADKLFRFKIGQGKVIKAWDQGVIGMKKGSKRLLVVPPSLGYGSQGAGNKIPPNSTLIFEIEVVRVKYNKSNEPQGQSPAPAVDASQLVSAPSPSEDLEDSTVKGRTKSLTEHMVQGGSSNKAKLISRMAKMGQPMLPLVGAVPAQGDSDEETVVESPQSGVDASSQHQQSNINPPVAKPVAQHPQQAAMQPTAQPVQMMPQQPAFLQKIPAAQQLSVYQPQMVQPGMIPQGMQNGFQPTSAYQPPPQQMVGGMQQPLYTGAGHAAEQSMAMGPGLAGMPQAGEPSLLLSETRQQNTELRLTMGKMQDKIDQLLEKVDVLHKKGPLALESSLPSMESSVLMHNIERIVQENQRLKKEGFDKNAKIEKQNEKISELLQSNQMYVEKSQSLLEQRNEGFITSASQSQAKVLALEQEKVNLATKLSTVTAQLGEAQLQLTALREKELAANQHMESSHQESRKTEKEIQAMKSQHEEDEEKIIELSRELKQEKQKRKELDNKFSQLQEEFADMKSTNETLQKTLSDRKRKAAEEKRRMEDEYEESKINFEQEIQSLRERLRKQKSSTDVAAAEQISQVEEDLNKEWKEKCDRLLAANTDKHNRTLQGLREEKEEVEEKLADLQRKLETMKSDHMSGDVRQREMEEELKELSVWKDKYENLRSQASAMKEKYEDRIGELENEKEELEAEKEEMEGRIEALKKELASKPAAGVSTQETGPSSTAAEVKKIMNSVYQQLRSSFEADNTYRGDQVLAAILGVIKETTLKLVQSSSSKQQDDEESEDEDDEEEDEEEEEEGEEEEEEKSEEEKEEESNEEGKKENSITQDEIVPTEEDQTSEPCAAATTDKSKEEKEESSSGEDKSSPEVQEKTPHVDSPSPVSSSAPSQAREEPQETSPPVESPSPAPSPAPSQATEETPIVSEAEKGENSVEDPKESKFDDFEVPAIVSREPPPMTDDEESTESEKTESNNDPLFGDDDNVADTFGETFNTTAASEPSDQKDSKKKKPEVKELLEDDSKQPPPPLFPDDDDDDDLDWLS</sequence>
<evidence type="ECO:0000313" key="9">
    <source>
        <dbReference type="Proteomes" id="UP000694844"/>
    </source>
</evidence>
<keyword evidence="6" id="KW-0175">Coiled coil</keyword>
<feature type="compositionally biased region" description="Polar residues" evidence="7">
    <location>
        <begin position="720"/>
        <end position="729"/>
    </location>
</feature>
<dbReference type="GO" id="GO:0003755">
    <property type="term" value="F:peptidyl-prolyl cis-trans isomerase activity"/>
    <property type="evidence" value="ECO:0007669"/>
    <property type="project" value="UniProtKB-KW"/>
</dbReference>
<feature type="region of interest" description="Disordered" evidence="7">
    <location>
        <begin position="655"/>
        <end position="686"/>
    </location>
</feature>
<dbReference type="Gene3D" id="3.10.50.40">
    <property type="match status" value="1"/>
</dbReference>
<feature type="region of interest" description="Disordered" evidence="7">
    <location>
        <begin position="829"/>
        <end position="849"/>
    </location>
</feature>
<accession>A0A8B8DCV9</accession>
<dbReference type="GeneID" id="111125948"/>
<protein>
    <recommendedName>
        <fullName evidence="2 5">peptidylprolyl isomerase</fullName>
        <ecNumber evidence="2 5">5.2.1.8</ecNumber>
    </recommendedName>
</protein>
<dbReference type="InterPro" id="IPR046357">
    <property type="entry name" value="PPIase_dom_sf"/>
</dbReference>
<keyword evidence="3 5" id="KW-0697">Rotamase</keyword>
<dbReference type="AlphaFoldDB" id="A0A8B8DCV9"/>
<evidence type="ECO:0000256" key="2">
    <source>
        <dbReference type="ARBA" id="ARBA00013194"/>
    </source>
</evidence>
<feature type="region of interest" description="Disordered" evidence="7">
    <location>
        <begin position="714"/>
        <end position="749"/>
    </location>
</feature>
<dbReference type="PANTHER" id="PTHR44927:SF1">
    <property type="entry name" value="FK506-BINDING PROTEIN 15"/>
    <property type="match status" value="1"/>
</dbReference>
<feature type="region of interest" description="Disordered" evidence="7">
    <location>
        <begin position="906"/>
        <end position="928"/>
    </location>
</feature>
<gene>
    <name evidence="10" type="primary">LOC111125948</name>
</gene>
<feature type="domain" description="PPIase FKBP-type" evidence="8">
    <location>
        <begin position="185"/>
        <end position="277"/>
    </location>
</feature>
<evidence type="ECO:0000256" key="1">
    <source>
        <dbReference type="ARBA" id="ARBA00000971"/>
    </source>
</evidence>
<comment type="catalytic activity">
    <reaction evidence="1 5">
        <text>[protein]-peptidylproline (omega=180) = [protein]-peptidylproline (omega=0)</text>
        <dbReference type="Rhea" id="RHEA:16237"/>
        <dbReference type="Rhea" id="RHEA-COMP:10747"/>
        <dbReference type="Rhea" id="RHEA-COMP:10748"/>
        <dbReference type="ChEBI" id="CHEBI:83833"/>
        <dbReference type="ChEBI" id="CHEBI:83834"/>
        <dbReference type="EC" id="5.2.1.8"/>
    </reaction>
</comment>
<dbReference type="Pfam" id="PF00254">
    <property type="entry name" value="FKBP_C"/>
    <property type="match status" value="1"/>
</dbReference>
<feature type="compositionally biased region" description="Pro residues" evidence="7">
    <location>
        <begin position="1103"/>
        <end position="1113"/>
    </location>
</feature>
<dbReference type="Gene3D" id="2.30.29.30">
    <property type="entry name" value="Pleckstrin-homology domain (PH domain)/Phosphotyrosine-binding domain (PTB)"/>
    <property type="match status" value="1"/>
</dbReference>
<feature type="coiled-coil region" evidence="6">
    <location>
        <begin position="506"/>
        <end position="533"/>
    </location>
</feature>
<dbReference type="Pfam" id="PF23649">
    <property type="entry name" value="FKBP15"/>
    <property type="match status" value="1"/>
</dbReference>
<feature type="compositionally biased region" description="Basic and acidic residues" evidence="7">
    <location>
        <begin position="661"/>
        <end position="681"/>
    </location>
</feature>
<feature type="compositionally biased region" description="Basic and acidic residues" evidence="7">
    <location>
        <begin position="1126"/>
        <end position="1144"/>
    </location>
</feature>
<dbReference type="InterPro" id="IPR000697">
    <property type="entry name" value="WH1/EVH1_dom"/>
</dbReference>
<dbReference type="EC" id="5.2.1.8" evidence="2 5"/>
<feature type="compositionally biased region" description="Basic and acidic residues" evidence="7">
    <location>
        <begin position="1051"/>
        <end position="1077"/>
    </location>
</feature>
<feature type="compositionally biased region" description="Acidic residues" evidence="7">
    <location>
        <begin position="982"/>
        <end position="1019"/>
    </location>
</feature>
<dbReference type="Proteomes" id="UP000694844">
    <property type="component" value="Chromosome 3"/>
</dbReference>
<name>A0A8B8DCV9_CRAVI</name>
<dbReference type="InterPro" id="IPR056598">
    <property type="entry name" value="FKBP-15_dom"/>
</dbReference>
<feature type="region of interest" description="Disordered" evidence="7">
    <location>
        <begin position="281"/>
        <end position="314"/>
    </location>
</feature>
<feature type="compositionally biased region" description="Low complexity" evidence="7">
    <location>
        <begin position="390"/>
        <end position="405"/>
    </location>
</feature>
<feature type="compositionally biased region" description="Basic and acidic residues" evidence="7">
    <location>
        <begin position="737"/>
        <end position="749"/>
    </location>
</feature>
<proteinExistence type="predicted"/>
<feature type="compositionally biased region" description="Low complexity" evidence="7">
    <location>
        <begin position="1080"/>
        <end position="1090"/>
    </location>
</feature>
<evidence type="ECO:0000256" key="4">
    <source>
        <dbReference type="ARBA" id="ARBA00023235"/>
    </source>
</evidence>
<dbReference type="OrthoDB" id="77911at2759"/>
<evidence type="ECO:0000256" key="6">
    <source>
        <dbReference type="SAM" id="Coils"/>
    </source>
</evidence>
<evidence type="ECO:0000256" key="3">
    <source>
        <dbReference type="ARBA" id="ARBA00023110"/>
    </source>
</evidence>
<evidence type="ECO:0000256" key="5">
    <source>
        <dbReference type="PROSITE-ProRule" id="PRU00277"/>
    </source>
</evidence>
<feature type="compositionally biased region" description="Polar residues" evidence="7">
    <location>
        <begin position="366"/>
        <end position="384"/>
    </location>
</feature>
<dbReference type="Pfam" id="PF00568">
    <property type="entry name" value="WH1"/>
    <property type="match status" value="1"/>
</dbReference>
<feature type="compositionally biased region" description="Acidic residues" evidence="7">
    <location>
        <begin position="1230"/>
        <end position="1242"/>
    </location>
</feature>
<reference evidence="10" key="1">
    <citation type="submission" date="2025-08" db="UniProtKB">
        <authorList>
            <consortium name="RefSeq"/>
        </authorList>
    </citation>
    <scope>IDENTIFICATION</scope>
    <source>
        <tissue evidence="10">Whole sample</tissue>
    </source>
</reference>
<dbReference type="FunFam" id="3.10.50.40:FF:000006">
    <property type="entry name" value="Peptidyl-prolyl cis-trans isomerase"/>
    <property type="match status" value="1"/>
</dbReference>
<feature type="compositionally biased region" description="Polar residues" evidence="7">
    <location>
        <begin position="917"/>
        <end position="928"/>
    </location>
</feature>
<feature type="region of interest" description="Disordered" evidence="7">
    <location>
        <begin position="24"/>
        <end position="54"/>
    </location>
</feature>
<dbReference type="InterPro" id="IPR011993">
    <property type="entry name" value="PH-like_dom_sf"/>
</dbReference>
<dbReference type="RefSeq" id="XP_022325942.1">
    <property type="nucleotide sequence ID" value="XM_022470234.1"/>
</dbReference>
<feature type="region of interest" description="Disordered" evidence="7">
    <location>
        <begin position="355"/>
        <end position="405"/>
    </location>
</feature>
<dbReference type="PANTHER" id="PTHR44927">
    <property type="entry name" value="FK506-BINDING PROTEIN 15"/>
    <property type="match status" value="1"/>
</dbReference>
<evidence type="ECO:0000259" key="8">
    <source>
        <dbReference type="PROSITE" id="PS50059"/>
    </source>
</evidence>
<dbReference type="SUPFAM" id="SSF54534">
    <property type="entry name" value="FKBP-like"/>
    <property type="match status" value="1"/>
</dbReference>
<keyword evidence="9" id="KW-1185">Reference proteome</keyword>
<evidence type="ECO:0000313" key="10">
    <source>
        <dbReference type="RefSeq" id="XP_022325942.1"/>
    </source>
</evidence>
<keyword evidence="4 5" id="KW-0413">Isomerase</keyword>
<dbReference type="PROSITE" id="PS50059">
    <property type="entry name" value="FKBP_PPIASE"/>
    <property type="match status" value="1"/>
</dbReference>